<dbReference type="Gene3D" id="2.10.80.10">
    <property type="entry name" value="Lipase, subunit A"/>
    <property type="match status" value="1"/>
</dbReference>
<organism evidence="1 2">
    <name type="scientific">Larinioides sclopetarius</name>
    <dbReference type="NCBI Taxonomy" id="280406"/>
    <lineage>
        <taxon>Eukaryota</taxon>
        <taxon>Metazoa</taxon>
        <taxon>Ecdysozoa</taxon>
        <taxon>Arthropoda</taxon>
        <taxon>Chelicerata</taxon>
        <taxon>Arachnida</taxon>
        <taxon>Araneae</taxon>
        <taxon>Araneomorphae</taxon>
        <taxon>Entelegynae</taxon>
        <taxon>Araneoidea</taxon>
        <taxon>Araneidae</taxon>
        <taxon>Larinioides</taxon>
    </lineage>
</organism>
<accession>A0AAV2BAR9</accession>
<evidence type="ECO:0000313" key="2">
    <source>
        <dbReference type="Proteomes" id="UP001497382"/>
    </source>
</evidence>
<dbReference type="EMBL" id="CAXIEN010000323">
    <property type="protein sequence ID" value="CAL1293291.1"/>
    <property type="molecule type" value="Genomic_DNA"/>
</dbReference>
<comment type="caution">
    <text evidence="1">The sequence shown here is derived from an EMBL/GenBank/DDBJ whole genome shotgun (WGS) entry which is preliminary data.</text>
</comment>
<gene>
    <name evidence="1" type="ORF">LARSCL_LOCUS18119</name>
</gene>
<sequence length="139" mass="15347">MIHLLSALVGSRIEMPFFSIRGDQCTERSMAMRRYLFRCLCIDGWACRPTLEGNVKVEEGIAKCCDTPADCGPGECCTSKGKYGWCEKLSEKGAECSRGVLASGLYPNTCPCIDGLECKPTNEFYYKGLAIPTDYKCVN</sequence>
<proteinExistence type="predicted"/>
<evidence type="ECO:0000313" key="1">
    <source>
        <dbReference type="EMBL" id="CAL1293291.1"/>
    </source>
</evidence>
<keyword evidence="2" id="KW-1185">Reference proteome</keyword>
<dbReference type="AlphaFoldDB" id="A0AAV2BAR9"/>
<dbReference type="Proteomes" id="UP001497382">
    <property type="component" value="Unassembled WGS sequence"/>
</dbReference>
<name>A0AAV2BAR9_9ARAC</name>
<reference evidence="1 2" key="1">
    <citation type="submission" date="2024-04" db="EMBL/GenBank/DDBJ databases">
        <authorList>
            <person name="Rising A."/>
            <person name="Reimegard J."/>
            <person name="Sonavane S."/>
            <person name="Akerstrom W."/>
            <person name="Nylinder S."/>
            <person name="Hedman E."/>
            <person name="Kallberg Y."/>
        </authorList>
    </citation>
    <scope>NUCLEOTIDE SEQUENCE [LARGE SCALE GENOMIC DNA]</scope>
</reference>
<protein>
    <submittedName>
        <fullName evidence="1">Uncharacterized protein</fullName>
    </submittedName>
</protein>